<dbReference type="InterPro" id="IPR000182">
    <property type="entry name" value="GNAT_dom"/>
</dbReference>
<protein>
    <submittedName>
        <fullName evidence="4">Acetyltransferase YpeA</fullName>
    </submittedName>
</protein>
<dbReference type="PANTHER" id="PTHR43877:SF1">
    <property type="entry name" value="ACETYLTRANSFERASE"/>
    <property type="match status" value="1"/>
</dbReference>
<dbReference type="CDD" id="cd04301">
    <property type="entry name" value="NAT_SF"/>
    <property type="match status" value="1"/>
</dbReference>
<dbReference type="InterPro" id="IPR016181">
    <property type="entry name" value="Acyl_CoA_acyltransferase"/>
</dbReference>
<dbReference type="InterPro" id="IPR050832">
    <property type="entry name" value="Bact_Acetyltransf"/>
</dbReference>
<name>A0A160V6D0_9ZZZZ</name>
<evidence type="ECO:0000313" key="4">
    <source>
        <dbReference type="EMBL" id="CUV01306.1"/>
    </source>
</evidence>
<evidence type="ECO:0000256" key="2">
    <source>
        <dbReference type="ARBA" id="ARBA00023315"/>
    </source>
</evidence>
<dbReference type="AlphaFoldDB" id="A0A160V6D0"/>
<dbReference type="EMBL" id="FAXA01000039">
    <property type="protein sequence ID" value="CUV01306.1"/>
    <property type="molecule type" value="Genomic_DNA"/>
</dbReference>
<dbReference type="GO" id="GO:0016747">
    <property type="term" value="F:acyltransferase activity, transferring groups other than amino-acyl groups"/>
    <property type="evidence" value="ECO:0007669"/>
    <property type="project" value="InterPro"/>
</dbReference>
<dbReference type="Pfam" id="PF00583">
    <property type="entry name" value="Acetyltransf_1"/>
    <property type="match status" value="1"/>
</dbReference>
<reference evidence="4" key="1">
    <citation type="submission" date="2015-10" db="EMBL/GenBank/DDBJ databases">
        <authorList>
            <person name="Gilbert D.G."/>
        </authorList>
    </citation>
    <scope>NUCLEOTIDE SEQUENCE</scope>
</reference>
<gene>
    <name evidence="4" type="ORF">MGWOODY_Clf903</name>
</gene>
<accession>A0A160V6D0</accession>
<dbReference type="Gene3D" id="3.40.630.30">
    <property type="match status" value="1"/>
</dbReference>
<dbReference type="SUPFAM" id="SSF55729">
    <property type="entry name" value="Acyl-CoA N-acyltransferases (Nat)"/>
    <property type="match status" value="1"/>
</dbReference>
<dbReference type="PROSITE" id="PS51186">
    <property type="entry name" value="GNAT"/>
    <property type="match status" value="1"/>
</dbReference>
<keyword evidence="2" id="KW-0012">Acyltransferase</keyword>
<feature type="domain" description="N-acetyltransferase" evidence="3">
    <location>
        <begin position="5"/>
        <end position="141"/>
    </location>
</feature>
<evidence type="ECO:0000259" key="3">
    <source>
        <dbReference type="PROSITE" id="PS51186"/>
    </source>
</evidence>
<proteinExistence type="predicted"/>
<dbReference type="PANTHER" id="PTHR43877">
    <property type="entry name" value="AMINOALKYLPHOSPHONATE N-ACETYLTRANSFERASE-RELATED-RELATED"/>
    <property type="match status" value="1"/>
</dbReference>
<sequence>MADEIIIREFGEDKGQVVLSLRQQAGDVVLSPTDSLEEVQAAIHHSAALFLVAESEGRIMETIIGTWDGRRGEFYRLTVSPEVRRRGVARMLVDTAEKWMAEQGCHRITALVEKDHPWATGFWTTAGYELHESMSRDFRDV</sequence>
<keyword evidence="1 4" id="KW-0808">Transferase</keyword>
<evidence type="ECO:0000256" key="1">
    <source>
        <dbReference type="ARBA" id="ARBA00022679"/>
    </source>
</evidence>
<organism evidence="4">
    <name type="scientific">hydrothermal vent metagenome</name>
    <dbReference type="NCBI Taxonomy" id="652676"/>
    <lineage>
        <taxon>unclassified sequences</taxon>
        <taxon>metagenomes</taxon>
        <taxon>ecological metagenomes</taxon>
    </lineage>
</organism>